<dbReference type="AlphaFoldDB" id="A0A6J4M903"/>
<sequence length="196" mass="23349">EGTTPPAAPPRRPVLAHPAEPRRRRRDRRHGHLRRLDRLGRHHRHDDLDRHHRPEGEQRRHREHLHHHEHHHDGPGQLHGRGPHRLQLRDRAAEVLRQRDRLQHRRQGAGQRPRRQGDRGRHGHRVLPLSHLRKCCAGWHQHRLRLEPGELGDTAAARPRRLRDLVHPGDPAERRCPEPPERDHEHPVQLHRELLL</sequence>
<name>A0A6J4M903_9ACTN</name>
<feature type="non-terminal residue" evidence="2">
    <location>
        <position position="196"/>
    </location>
</feature>
<feature type="region of interest" description="Disordered" evidence="1">
    <location>
        <begin position="155"/>
        <end position="196"/>
    </location>
</feature>
<feature type="compositionally biased region" description="Pro residues" evidence="1">
    <location>
        <begin position="1"/>
        <end position="12"/>
    </location>
</feature>
<evidence type="ECO:0000256" key="1">
    <source>
        <dbReference type="SAM" id="MobiDB-lite"/>
    </source>
</evidence>
<proteinExistence type="predicted"/>
<feature type="compositionally biased region" description="Basic residues" evidence="1">
    <location>
        <begin position="61"/>
        <end position="70"/>
    </location>
</feature>
<feature type="compositionally biased region" description="Basic and acidic residues" evidence="1">
    <location>
        <begin position="34"/>
        <end position="60"/>
    </location>
</feature>
<reference evidence="2" key="1">
    <citation type="submission" date="2020-02" db="EMBL/GenBank/DDBJ databases">
        <authorList>
            <person name="Meier V. D."/>
        </authorList>
    </citation>
    <scope>NUCLEOTIDE SEQUENCE</scope>
    <source>
        <strain evidence="2">AVDCRST_MAG34</strain>
    </source>
</reference>
<gene>
    <name evidence="2" type="ORF">AVDCRST_MAG34-1830</name>
</gene>
<dbReference type="EMBL" id="CADCUI010000039">
    <property type="protein sequence ID" value="CAA9352048.1"/>
    <property type="molecule type" value="Genomic_DNA"/>
</dbReference>
<evidence type="ECO:0000313" key="2">
    <source>
        <dbReference type="EMBL" id="CAA9352048.1"/>
    </source>
</evidence>
<protein>
    <submittedName>
        <fullName evidence="2">Uncharacterized protein</fullName>
    </submittedName>
</protein>
<feature type="compositionally biased region" description="Basic and acidic residues" evidence="1">
    <location>
        <begin position="162"/>
        <end position="196"/>
    </location>
</feature>
<feature type="non-terminal residue" evidence="2">
    <location>
        <position position="1"/>
    </location>
</feature>
<feature type="region of interest" description="Disordered" evidence="1">
    <location>
        <begin position="1"/>
        <end position="83"/>
    </location>
</feature>
<accession>A0A6J4M903</accession>
<feature type="compositionally biased region" description="Basic residues" evidence="1">
    <location>
        <begin position="22"/>
        <end position="33"/>
    </location>
</feature>
<feature type="region of interest" description="Disordered" evidence="1">
    <location>
        <begin position="99"/>
        <end position="123"/>
    </location>
</feature>
<organism evidence="2">
    <name type="scientific">uncultured Nocardioidaceae bacterium</name>
    <dbReference type="NCBI Taxonomy" id="253824"/>
    <lineage>
        <taxon>Bacteria</taxon>
        <taxon>Bacillati</taxon>
        <taxon>Actinomycetota</taxon>
        <taxon>Actinomycetes</taxon>
        <taxon>Propionibacteriales</taxon>
        <taxon>Nocardioidaceae</taxon>
        <taxon>environmental samples</taxon>
    </lineage>
</organism>